<dbReference type="Proteomes" id="UP000230463">
    <property type="component" value="Unassembled WGS sequence"/>
</dbReference>
<accession>A0A855FSP2</accession>
<proteinExistence type="predicted"/>
<dbReference type="AlphaFoldDB" id="A0A855FSP2"/>
<gene>
    <name evidence="1" type="ORF">BHC57_08605</name>
</gene>
<dbReference type="RefSeq" id="WP_100124016.1">
    <property type="nucleotide sequence ID" value="NZ_MEIU01000059.1"/>
</dbReference>
<dbReference type="InterPro" id="IPR025503">
    <property type="entry name" value="DUF4391"/>
</dbReference>
<reference evidence="1 2" key="1">
    <citation type="journal article" date="2017" name="MBio">
        <title>Type VI secretion-mediated competition in the bee gut microbiome.</title>
        <authorList>
            <person name="Steele M.I."/>
            <person name="Kwong W.K."/>
            <person name="Powell J.E."/>
            <person name="Whiteley M."/>
            <person name="Moran N.A."/>
        </authorList>
    </citation>
    <scope>NUCLEOTIDE SEQUENCE [LARGE SCALE GENOMIC DNA]</scope>
    <source>
        <strain evidence="1 2">HK3</strain>
    </source>
</reference>
<dbReference type="EMBL" id="MEIU01000059">
    <property type="protein sequence ID" value="PIT59429.1"/>
    <property type="molecule type" value="Genomic_DNA"/>
</dbReference>
<name>A0A855FSP2_9NEIS</name>
<dbReference type="OrthoDB" id="9805811at2"/>
<evidence type="ECO:0000313" key="2">
    <source>
        <dbReference type="Proteomes" id="UP000230463"/>
    </source>
</evidence>
<sequence length="201" mass="23011">MLGLPKTTEINHQLAKKTIYAKFQLNNATKEKVDADIAKITLVNEVSAAKINLAAGNNINAFFVALVQLKKINFNETSLILLSKLIPQNILFILQYAQQAKLAIFQHKLIQSDWQPKKDLRIELKGVNLDNVWHNLIQQIGKFNIEQGNSLEQQIIIADKRQKLILNIARLEKQARKELQPKKAFELVQKINQLKQELKDS</sequence>
<evidence type="ECO:0000313" key="1">
    <source>
        <dbReference type="EMBL" id="PIT59429.1"/>
    </source>
</evidence>
<dbReference type="Pfam" id="PF14335">
    <property type="entry name" value="DUF4391"/>
    <property type="match status" value="1"/>
</dbReference>
<comment type="caution">
    <text evidence="1">The sequence shown here is derived from an EMBL/GenBank/DDBJ whole genome shotgun (WGS) entry which is preliminary data.</text>
</comment>
<organism evidence="1 2">
    <name type="scientific">Snodgrassella alvi</name>
    <dbReference type="NCBI Taxonomy" id="1196083"/>
    <lineage>
        <taxon>Bacteria</taxon>
        <taxon>Pseudomonadati</taxon>
        <taxon>Pseudomonadota</taxon>
        <taxon>Betaproteobacteria</taxon>
        <taxon>Neisseriales</taxon>
        <taxon>Neisseriaceae</taxon>
        <taxon>Snodgrassella</taxon>
    </lineage>
</organism>
<protein>
    <submittedName>
        <fullName evidence="1">Uncharacterized protein</fullName>
    </submittedName>
</protein>